<feature type="region of interest" description="Disordered" evidence="6">
    <location>
        <begin position="93"/>
        <end position="113"/>
    </location>
</feature>
<dbReference type="SUPFAM" id="SSF88659">
    <property type="entry name" value="Sigma3 and sigma4 domains of RNA polymerase sigma factors"/>
    <property type="match status" value="1"/>
</dbReference>
<evidence type="ECO:0000256" key="4">
    <source>
        <dbReference type="ARBA" id="ARBA00023125"/>
    </source>
</evidence>
<name>A0A4R1BLW7_9ACTN</name>
<dbReference type="Gene3D" id="1.10.10.10">
    <property type="entry name" value="Winged helix-like DNA-binding domain superfamily/Winged helix DNA-binding domain"/>
    <property type="match status" value="1"/>
</dbReference>
<dbReference type="InterPro" id="IPR013324">
    <property type="entry name" value="RNA_pol_sigma_r3/r4-like"/>
</dbReference>
<evidence type="ECO:0000313" key="8">
    <source>
        <dbReference type="EMBL" id="TCJ18327.1"/>
    </source>
</evidence>
<evidence type="ECO:0000313" key="9">
    <source>
        <dbReference type="Proteomes" id="UP000295244"/>
    </source>
</evidence>
<dbReference type="InterPro" id="IPR036388">
    <property type="entry name" value="WH-like_DNA-bd_sf"/>
</dbReference>
<dbReference type="GO" id="GO:0006352">
    <property type="term" value="P:DNA-templated transcription initiation"/>
    <property type="evidence" value="ECO:0007669"/>
    <property type="project" value="InterPro"/>
</dbReference>
<dbReference type="InterPro" id="IPR039425">
    <property type="entry name" value="RNA_pol_sigma-70-like"/>
</dbReference>
<evidence type="ECO:0000256" key="1">
    <source>
        <dbReference type="ARBA" id="ARBA00010641"/>
    </source>
</evidence>
<keyword evidence="2" id="KW-0805">Transcription regulation</keyword>
<sequence>MLRRDTSDAALISACRRGDRRAWDRLFKRYERLVFSIPLNYGLSREDAADITQLTFSILLQSIDRIADDSRLGPWLAVVARRHTWRLMERKRRETTGAEGDLPESPLPDDSSARSMERWELVEWLDQGLSQLNTRCRELLLALYFAPEEPSYAKVAERLGMPVGSIGPTRARCLKQLKAKLG</sequence>
<evidence type="ECO:0000256" key="6">
    <source>
        <dbReference type="SAM" id="MobiDB-lite"/>
    </source>
</evidence>
<keyword evidence="5" id="KW-0804">Transcription</keyword>
<comment type="caution">
    <text evidence="8">The sequence shown here is derived from an EMBL/GenBank/DDBJ whole genome shotgun (WGS) entry which is preliminary data.</text>
</comment>
<dbReference type="GO" id="GO:0003677">
    <property type="term" value="F:DNA binding"/>
    <property type="evidence" value="ECO:0007669"/>
    <property type="project" value="UniProtKB-KW"/>
</dbReference>
<protein>
    <submittedName>
        <fullName evidence="8">Sigma-70 family RNA polymerase sigma factor</fullName>
    </submittedName>
</protein>
<proteinExistence type="inferred from homology"/>
<reference evidence="8 9" key="1">
    <citation type="submission" date="2019-03" db="EMBL/GenBank/DDBJ databases">
        <title>Whole genome sequence of a novel Rubrobacter taiwanensis strain, isolated from Yellowstone National Park.</title>
        <authorList>
            <person name="Freed S."/>
            <person name="Ramaley R.F."/>
            <person name="Kyndt J.A."/>
        </authorList>
    </citation>
    <scope>NUCLEOTIDE SEQUENCE [LARGE SCALE GENOMIC DNA]</scope>
    <source>
        <strain evidence="8 9">Yellowstone</strain>
    </source>
</reference>
<dbReference type="AlphaFoldDB" id="A0A4R1BLW7"/>
<dbReference type="InterPro" id="IPR013325">
    <property type="entry name" value="RNA_pol_sigma_r2"/>
</dbReference>
<dbReference type="SUPFAM" id="SSF88946">
    <property type="entry name" value="Sigma2 domain of RNA polymerase sigma factors"/>
    <property type="match status" value="1"/>
</dbReference>
<keyword evidence="3" id="KW-0731">Sigma factor</keyword>
<organism evidence="8 9">
    <name type="scientific">Rubrobacter taiwanensis</name>
    <dbReference type="NCBI Taxonomy" id="185139"/>
    <lineage>
        <taxon>Bacteria</taxon>
        <taxon>Bacillati</taxon>
        <taxon>Actinomycetota</taxon>
        <taxon>Rubrobacteria</taxon>
        <taxon>Rubrobacterales</taxon>
        <taxon>Rubrobacteraceae</taxon>
        <taxon>Rubrobacter</taxon>
    </lineage>
</organism>
<dbReference type="InterPro" id="IPR014284">
    <property type="entry name" value="RNA_pol_sigma-70_dom"/>
</dbReference>
<dbReference type="EMBL" id="SKBU01000012">
    <property type="protein sequence ID" value="TCJ18327.1"/>
    <property type="molecule type" value="Genomic_DNA"/>
</dbReference>
<comment type="similarity">
    <text evidence="1">Belongs to the sigma-70 factor family. ECF subfamily.</text>
</comment>
<dbReference type="OrthoDB" id="265863at2"/>
<evidence type="ECO:0000256" key="3">
    <source>
        <dbReference type="ARBA" id="ARBA00023082"/>
    </source>
</evidence>
<dbReference type="GO" id="GO:0016987">
    <property type="term" value="F:sigma factor activity"/>
    <property type="evidence" value="ECO:0007669"/>
    <property type="project" value="UniProtKB-KW"/>
</dbReference>
<gene>
    <name evidence="8" type="ORF">E0L93_06190</name>
</gene>
<keyword evidence="9" id="KW-1185">Reference proteome</keyword>
<feature type="domain" description="RNA polymerase sigma-70 region 2" evidence="7">
    <location>
        <begin position="26"/>
        <end position="93"/>
    </location>
</feature>
<dbReference type="RefSeq" id="WP_132689973.1">
    <property type="nucleotide sequence ID" value="NZ_SKBU01000012.1"/>
</dbReference>
<accession>A0A4R1BLW7</accession>
<dbReference type="PANTHER" id="PTHR43133">
    <property type="entry name" value="RNA POLYMERASE ECF-TYPE SIGMA FACTO"/>
    <property type="match status" value="1"/>
</dbReference>
<dbReference type="Pfam" id="PF04542">
    <property type="entry name" value="Sigma70_r2"/>
    <property type="match status" value="1"/>
</dbReference>
<evidence type="ECO:0000259" key="7">
    <source>
        <dbReference type="Pfam" id="PF04542"/>
    </source>
</evidence>
<dbReference type="Gene3D" id="1.10.1740.10">
    <property type="match status" value="1"/>
</dbReference>
<dbReference type="PANTHER" id="PTHR43133:SF8">
    <property type="entry name" value="RNA POLYMERASE SIGMA FACTOR HI_1459-RELATED"/>
    <property type="match status" value="1"/>
</dbReference>
<evidence type="ECO:0000256" key="2">
    <source>
        <dbReference type="ARBA" id="ARBA00023015"/>
    </source>
</evidence>
<evidence type="ECO:0000256" key="5">
    <source>
        <dbReference type="ARBA" id="ARBA00023163"/>
    </source>
</evidence>
<dbReference type="Proteomes" id="UP000295244">
    <property type="component" value="Unassembled WGS sequence"/>
</dbReference>
<keyword evidence="4" id="KW-0238">DNA-binding</keyword>
<dbReference type="InterPro" id="IPR007627">
    <property type="entry name" value="RNA_pol_sigma70_r2"/>
</dbReference>
<dbReference type="NCBIfam" id="TIGR02937">
    <property type="entry name" value="sigma70-ECF"/>
    <property type="match status" value="1"/>
</dbReference>